<sequence>MNKIVIIVLIVLGLGLIAYNVTLVDFKDPFQGNSIIALIGILAALCAIALLLIYSTSKKIQKKIEQD</sequence>
<evidence type="ECO:0000313" key="2">
    <source>
        <dbReference type="EMBL" id="SHE45805.1"/>
    </source>
</evidence>
<dbReference type="EMBL" id="FQUX01000001">
    <property type="protein sequence ID" value="SHE45805.1"/>
    <property type="molecule type" value="Genomic_DNA"/>
</dbReference>
<organism evidence="2 3">
    <name type="scientific">Arenibacter palladensis</name>
    <dbReference type="NCBI Taxonomy" id="237373"/>
    <lineage>
        <taxon>Bacteria</taxon>
        <taxon>Pseudomonadati</taxon>
        <taxon>Bacteroidota</taxon>
        <taxon>Flavobacteriia</taxon>
        <taxon>Flavobacteriales</taxon>
        <taxon>Flavobacteriaceae</taxon>
        <taxon>Arenibacter</taxon>
    </lineage>
</organism>
<keyword evidence="1" id="KW-0812">Transmembrane</keyword>
<reference evidence="3" key="1">
    <citation type="submission" date="2016-11" db="EMBL/GenBank/DDBJ databases">
        <authorList>
            <person name="Varghese N."/>
            <person name="Submissions S."/>
        </authorList>
    </citation>
    <scope>NUCLEOTIDE SEQUENCE [LARGE SCALE GENOMIC DNA]</scope>
    <source>
        <strain evidence="3">DSM 17539</strain>
    </source>
</reference>
<evidence type="ECO:0000313" key="3">
    <source>
        <dbReference type="Proteomes" id="UP000184406"/>
    </source>
</evidence>
<protein>
    <submittedName>
        <fullName evidence="2">Uncharacterized protein</fullName>
    </submittedName>
</protein>
<keyword evidence="3" id="KW-1185">Reference proteome</keyword>
<proteinExistence type="predicted"/>
<accession>A0A1M4TN35</accession>
<keyword evidence="1" id="KW-0472">Membrane</keyword>
<evidence type="ECO:0000256" key="1">
    <source>
        <dbReference type="SAM" id="Phobius"/>
    </source>
</evidence>
<name>A0A1M4TN35_9FLAO</name>
<keyword evidence="1" id="KW-1133">Transmembrane helix</keyword>
<gene>
    <name evidence="2" type="ORF">SAMN03080594_101310</name>
</gene>
<dbReference type="RefSeq" id="WP_072859982.1">
    <property type="nucleotide sequence ID" value="NZ_FQUX01000001.1"/>
</dbReference>
<dbReference type="Proteomes" id="UP000184406">
    <property type="component" value="Unassembled WGS sequence"/>
</dbReference>
<feature type="transmembrane region" description="Helical" evidence="1">
    <location>
        <begin position="34"/>
        <end position="54"/>
    </location>
</feature>
<dbReference type="AlphaFoldDB" id="A0A1M4TN35"/>